<comment type="caution">
    <text evidence="2">The sequence shown here is derived from an EMBL/GenBank/DDBJ whole genome shotgun (WGS) entry which is preliminary data.</text>
</comment>
<protein>
    <recommendedName>
        <fullName evidence="1">Trimeric autotransporter adhesin YadA-like stalk domain-containing protein</fullName>
    </recommendedName>
</protein>
<dbReference type="SUPFAM" id="SSF101967">
    <property type="entry name" value="Adhesin YadA, collagen-binding domain"/>
    <property type="match status" value="2"/>
</dbReference>
<feature type="domain" description="Trimeric autotransporter adhesin YadA-like stalk" evidence="1">
    <location>
        <begin position="103"/>
        <end position="139"/>
    </location>
</feature>
<dbReference type="Gene3D" id="6.10.250.2120">
    <property type="match status" value="1"/>
</dbReference>
<sequence>SVSTSVTNLGNNVNNLGNSTASTIGGGTTYDPNTGTLSGFSQTVTAVDDKGNVGTASKYDTVGGALTQLDTNTTNLANAAVKYDDPAVKDRITLGNAGTPVTIGNVANGVAANDAVNVSQLQAVGNNANAGWNLSTGGDTTGKSNVGPGGTVDLSNTDGNIVVAHNGPNATFDLAKSITLDSVTAGGNTLDATGLTLGNTTVTTNGLTIAGGPSVTTAGIDAGNKAITNVAAGTNATDAVNLSQLNSVSTSVTNLGNNVNNLGNSTASTIGGGTTYDPNTGTLSGFSQNVTAVDGKGNTTGAPTQYTTVSNALTQLDTNTTNLANAAVKYDDPATKDKITLGGIGASDLTLITNLAKGNISATSSDAVNGSQLYAASNSIADNFGGGSVVNPDGTVSAPNYNIGGNTYNDVGSALNAVSSTASAGWNLSTGGDTAGKSNVGPGGTVDLSNTDGNIVVAHNGPNATFDLAKSITLDSVTAGGNTLDATGLTVGNTTVTTDGLTITGGPSVTTAGIDAGNKKVTNLADGSDPNDAVNFSQLNTVATSVTNLGNNVNNLGSTTASTLGGGASYDPATGKIANFSQNVTAVDGKGNVGASTAYTTVAGALTQLDTNTTNLANAAVKYDDPATKDKIT</sequence>
<feature type="domain" description="Trimeric autotransporter adhesin YadA-like stalk" evidence="1">
    <location>
        <begin position="352"/>
        <end position="393"/>
    </location>
</feature>
<accession>A0ABV6ZSP3</accession>
<feature type="non-terminal residue" evidence="2">
    <location>
        <position position="633"/>
    </location>
</feature>
<reference evidence="2 3" key="1">
    <citation type="submission" date="2024-09" db="EMBL/GenBank/DDBJ databases">
        <title>Description of Labrys sedimenti sp. nov., isolated from a diclofenac-degrading enrichment culture, and genome-based reclassification of Labrys portucalensis as a later heterotypic synonym of Labrys neptuniae.</title>
        <authorList>
            <person name="Tancsics A."/>
            <person name="Csepanyi A."/>
        </authorList>
    </citation>
    <scope>NUCLEOTIDE SEQUENCE [LARGE SCALE GENOMIC DNA]</scope>
    <source>
        <strain evidence="2 3">LMG 23412</strain>
    </source>
</reference>
<name>A0ABV6ZSP3_9HYPH</name>
<dbReference type="Gene3D" id="2.150.10.10">
    <property type="entry name" value="Serralysin-like metalloprotease, C-terminal"/>
    <property type="match status" value="1"/>
</dbReference>
<dbReference type="InterPro" id="IPR011049">
    <property type="entry name" value="Serralysin-like_metalloprot_C"/>
</dbReference>
<evidence type="ECO:0000313" key="3">
    <source>
        <dbReference type="Proteomes" id="UP001595190"/>
    </source>
</evidence>
<feature type="domain" description="Trimeric autotransporter adhesin YadA-like stalk" evidence="1">
    <location>
        <begin position="520"/>
        <end position="560"/>
    </location>
</feature>
<feature type="domain" description="Trimeric autotransporter adhesin YadA-like stalk" evidence="1">
    <location>
        <begin position="227"/>
        <end position="266"/>
    </location>
</feature>
<dbReference type="Gene3D" id="2.20.70.140">
    <property type="match status" value="2"/>
</dbReference>
<dbReference type="Proteomes" id="UP001595190">
    <property type="component" value="Unassembled WGS sequence"/>
</dbReference>
<dbReference type="Gene3D" id="6.20.50.100">
    <property type="match status" value="2"/>
</dbReference>
<gene>
    <name evidence="2" type="ORF">ACETRX_37165</name>
</gene>
<dbReference type="Gene3D" id="1.20.5.170">
    <property type="match status" value="2"/>
</dbReference>
<dbReference type="EMBL" id="JBHGPK010000110">
    <property type="protein sequence ID" value="MFC2255191.1"/>
    <property type="molecule type" value="Genomic_DNA"/>
</dbReference>
<organism evidence="2 3">
    <name type="scientific">Labrys neptuniae</name>
    <dbReference type="NCBI Taxonomy" id="376174"/>
    <lineage>
        <taxon>Bacteria</taxon>
        <taxon>Pseudomonadati</taxon>
        <taxon>Pseudomonadota</taxon>
        <taxon>Alphaproteobacteria</taxon>
        <taxon>Hyphomicrobiales</taxon>
        <taxon>Xanthobacteraceae</taxon>
        <taxon>Labrys</taxon>
    </lineage>
</organism>
<proteinExistence type="predicted"/>
<feature type="non-terminal residue" evidence="2">
    <location>
        <position position="1"/>
    </location>
</feature>
<evidence type="ECO:0000259" key="1">
    <source>
        <dbReference type="Pfam" id="PF05662"/>
    </source>
</evidence>
<dbReference type="InterPro" id="IPR008635">
    <property type="entry name" value="Coiled_stalk_dom"/>
</dbReference>
<evidence type="ECO:0000313" key="2">
    <source>
        <dbReference type="EMBL" id="MFC2255191.1"/>
    </source>
</evidence>
<dbReference type="Pfam" id="PF05662">
    <property type="entry name" value="YadA_stalk"/>
    <property type="match status" value="4"/>
</dbReference>